<evidence type="ECO:0000313" key="3">
    <source>
        <dbReference type="Proteomes" id="UP000288675"/>
    </source>
</evidence>
<name>A0AAJ3YZ01_9BACI</name>
<feature type="domain" description="N(4)-bis(aminopropyl)spermidine synthase C-terminal" evidence="1">
    <location>
        <begin position="123"/>
        <end position="300"/>
    </location>
</feature>
<dbReference type="GO" id="GO:0008168">
    <property type="term" value="F:methyltransferase activity"/>
    <property type="evidence" value="ECO:0007669"/>
    <property type="project" value="UniProtKB-KW"/>
</dbReference>
<proteinExistence type="predicted"/>
<reference evidence="2 3" key="1">
    <citation type="submission" date="2019-01" db="EMBL/GenBank/DDBJ databases">
        <title>Genome sequence of Bacillus glycinifermentans SRCM103574.</title>
        <authorList>
            <person name="Kong H.-J."/>
            <person name="Jeong S.-Y."/>
            <person name="Jeong D.-Y."/>
        </authorList>
    </citation>
    <scope>NUCLEOTIDE SEQUENCE [LARGE SCALE GENOMIC DNA]</scope>
    <source>
        <strain evidence="2 3">SRCM103574</strain>
    </source>
</reference>
<dbReference type="EMBL" id="CP035232">
    <property type="protein sequence ID" value="QAT65648.1"/>
    <property type="molecule type" value="Genomic_DNA"/>
</dbReference>
<dbReference type="KEGG" id="bgy:BGLY_2484"/>
<protein>
    <submittedName>
        <fullName evidence="2">Methyltransferase</fullName>
    </submittedName>
</protein>
<dbReference type="Proteomes" id="UP000288675">
    <property type="component" value="Chromosome"/>
</dbReference>
<evidence type="ECO:0000313" key="2">
    <source>
        <dbReference type="EMBL" id="QAT65648.1"/>
    </source>
</evidence>
<dbReference type="InterPro" id="IPR029063">
    <property type="entry name" value="SAM-dependent_MTases_sf"/>
</dbReference>
<organism evidence="2 3">
    <name type="scientific">Bacillus glycinifermentans</name>
    <dbReference type="NCBI Taxonomy" id="1664069"/>
    <lineage>
        <taxon>Bacteria</taxon>
        <taxon>Bacillati</taxon>
        <taxon>Bacillota</taxon>
        <taxon>Bacilli</taxon>
        <taxon>Bacillales</taxon>
        <taxon>Bacillaceae</taxon>
        <taxon>Bacillus</taxon>
    </lineage>
</organism>
<keyword evidence="2" id="KW-0489">Methyltransferase</keyword>
<dbReference type="GO" id="GO:0032259">
    <property type="term" value="P:methylation"/>
    <property type="evidence" value="ECO:0007669"/>
    <property type="project" value="UniProtKB-KW"/>
</dbReference>
<keyword evidence="2" id="KW-0808">Transferase</keyword>
<dbReference type="InterPro" id="IPR002723">
    <property type="entry name" value="BpsA_C"/>
</dbReference>
<dbReference type="Pfam" id="PF01861">
    <property type="entry name" value="BpsA_C"/>
    <property type="match status" value="1"/>
</dbReference>
<dbReference type="Gene3D" id="3.40.50.150">
    <property type="entry name" value="Vaccinia Virus protein VP39"/>
    <property type="match status" value="1"/>
</dbReference>
<sequence>MIGCDLIDILKKCYEDFLKIDMETEIGHLLKHKQAEKIVGIWNLWSSISFSQFEKYVWRCINKAKKVQDVINITGTVHIAINLLYVLRNHQLCKVSKNGEIEFSNKLMNFEVAADLANAVFPERIRNKKEHGQFQATWTTSVKRANIIFEQVPPWKDVFFCGDDDLTSLALAQISGNAFNISVGDIDSDLVSFIESSSRREGLQIETFEFDVTYEAPDRLKKKYDVFHCDPLDHGQGIDLWLQRAQEVLKGKPGDLIYLNISADRLGQREYLLFKHLHEMGFYLEEKHKNFSSYQVEEEPFLNTEKLNEEIEKINIEYSAIKDLYIHTDLYVFIRKAVRPIFLPQEFMEIRRKI</sequence>
<accession>A0AAJ3YZ01</accession>
<evidence type="ECO:0000259" key="1">
    <source>
        <dbReference type="Pfam" id="PF01861"/>
    </source>
</evidence>
<dbReference type="AlphaFoldDB" id="A0AAJ3YZ01"/>
<gene>
    <name evidence="2" type="ORF">EQZ20_12565</name>
</gene>